<evidence type="ECO:0000313" key="2">
    <source>
        <dbReference type="Proteomes" id="UP000789525"/>
    </source>
</evidence>
<feature type="non-terminal residue" evidence="1">
    <location>
        <position position="1"/>
    </location>
</feature>
<evidence type="ECO:0000313" key="1">
    <source>
        <dbReference type="EMBL" id="CAG8765374.1"/>
    </source>
</evidence>
<feature type="non-terminal residue" evidence="1">
    <location>
        <position position="185"/>
    </location>
</feature>
<comment type="caution">
    <text evidence="1">The sequence shown here is derived from an EMBL/GenBank/DDBJ whole genome shotgun (WGS) entry which is preliminary data.</text>
</comment>
<organism evidence="1 2">
    <name type="scientific">Acaulospora colombiana</name>
    <dbReference type="NCBI Taxonomy" id="27376"/>
    <lineage>
        <taxon>Eukaryota</taxon>
        <taxon>Fungi</taxon>
        <taxon>Fungi incertae sedis</taxon>
        <taxon>Mucoromycota</taxon>
        <taxon>Glomeromycotina</taxon>
        <taxon>Glomeromycetes</taxon>
        <taxon>Diversisporales</taxon>
        <taxon>Acaulosporaceae</taxon>
        <taxon>Acaulospora</taxon>
    </lineage>
</organism>
<keyword evidence="2" id="KW-1185">Reference proteome</keyword>
<accession>A0ACA9QUY3</accession>
<gene>
    <name evidence="1" type="ORF">ACOLOM_LOCUS13423</name>
</gene>
<proteinExistence type="predicted"/>
<dbReference type="EMBL" id="CAJVPT010061464">
    <property type="protein sequence ID" value="CAG8765374.1"/>
    <property type="molecule type" value="Genomic_DNA"/>
</dbReference>
<protein>
    <submittedName>
        <fullName evidence="1">5145_t:CDS:1</fullName>
    </submittedName>
</protein>
<reference evidence="1" key="1">
    <citation type="submission" date="2021-06" db="EMBL/GenBank/DDBJ databases">
        <authorList>
            <person name="Kallberg Y."/>
            <person name="Tangrot J."/>
            <person name="Rosling A."/>
        </authorList>
    </citation>
    <scope>NUCLEOTIDE SEQUENCE</scope>
    <source>
        <strain evidence="1">CL356</strain>
    </source>
</reference>
<dbReference type="Proteomes" id="UP000789525">
    <property type="component" value="Unassembled WGS sequence"/>
</dbReference>
<name>A0ACA9QUY3_9GLOM</name>
<sequence>ALSSIIVMCWNCPYSTFTNSEWQQVLDSNPYKITQPVLTDSLLTALYKATNDISLGLSCNFTLNCDDGLDEKTIDVLNNIKDEILLSKREDKHCIHYLAPFIKLLGGECTSLDLELDVGEDGNKEADFSCVVDGIPILNSEIKPLDYTQLMEDQDFVRVHLKGKKSINSLLEKGGPNKSIALLNM</sequence>